<proteinExistence type="predicted"/>
<gene>
    <name evidence="1" type="ORF">D2A34_14360</name>
</gene>
<evidence type="ECO:0000313" key="1">
    <source>
        <dbReference type="EMBL" id="RII34324.1"/>
    </source>
</evidence>
<comment type="caution">
    <text evidence="1">The sequence shown here is derived from an EMBL/GenBank/DDBJ whole genome shotgun (WGS) entry which is preliminary data.</text>
</comment>
<name>A0A399IMJ4_9CLOT</name>
<accession>A0A399IMJ4</accession>
<organism evidence="1 2">
    <name type="scientific">Clostridium chromiireducens</name>
    <dbReference type="NCBI Taxonomy" id="225345"/>
    <lineage>
        <taxon>Bacteria</taxon>
        <taxon>Bacillati</taxon>
        <taxon>Bacillota</taxon>
        <taxon>Clostridia</taxon>
        <taxon>Eubacteriales</taxon>
        <taxon>Clostridiaceae</taxon>
        <taxon>Clostridium</taxon>
    </lineage>
</organism>
<dbReference type="EMBL" id="QXDJ01000003">
    <property type="protein sequence ID" value="RII34324.1"/>
    <property type="molecule type" value="Genomic_DNA"/>
</dbReference>
<evidence type="ECO:0000313" key="2">
    <source>
        <dbReference type="Proteomes" id="UP000265930"/>
    </source>
</evidence>
<sequence>MNRYVEIKLIENRKGFTVKFSKFGFMFAVLNRPRLKILKNQINHTKAYFIAIHKLMFGIVF</sequence>
<protein>
    <submittedName>
        <fullName evidence="1">Uncharacterized protein</fullName>
    </submittedName>
</protein>
<dbReference type="Proteomes" id="UP000265930">
    <property type="component" value="Unassembled WGS sequence"/>
</dbReference>
<dbReference type="RefSeq" id="WP_119367091.1">
    <property type="nucleotide sequence ID" value="NZ_QXDJ01000003.1"/>
</dbReference>
<dbReference type="AlphaFoldDB" id="A0A399IMJ4"/>
<reference evidence="1 2" key="1">
    <citation type="submission" date="2018-08" db="EMBL/GenBank/DDBJ databases">
        <title>Genome of Clostridium chromiireducens C1, DSM12136.</title>
        <authorList>
            <person name="Xing M."/>
            <person name="Wei Y."/>
            <person name="Ang E.L."/>
            <person name="Zhao H."/>
            <person name="Zhang Y."/>
        </authorList>
    </citation>
    <scope>NUCLEOTIDE SEQUENCE [LARGE SCALE GENOMIC DNA]</scope>
    <source>
        <strain evidence="1 2">C1</strain>
    </source>
</reference>